<dbReference type="RefSeq" id="WP_285760686.1">
    <property type="nucleotide sequence ID" value="NZ_BSQG01000006.1"/>
</dbReference>
<evidence type="ECO:0000259" key="1">
    <source>
        <dbReference type="Pfam" id="PF13649"/>
    </source>
</evidence>
<dbReference type="SUPFAM" id="SSF53335">
    <property type="entry name" value="S-adenosyl-L-methionine-dependent methyltransferases"/>
    <property type="match status" value="1"/>
</dbReference>
<keyword evidence="2" id="KW-0808">Transferase</keyword>
<dbReference type="InterPro" id="IPR050508">
    <property type="entry name" value="Methyltransf_Superfamily"/>
</dbReference>
<proteinExistence type="predicted"/>
<dbReference type="Pfam" id="PF13649">
    <property type="entry name" value="Methyltransf_25"/>
    <property type="match status" value="1"/>
</dbReference>
<dbReference type="InterPro" id="IPR041698">
    <property type="entry name" value="Methyltransf_25"/>
</dbReference>
<dbReference type="InterPro" id="IPR029063">
    <property type="entry name" value="SAM-dependent_MTases_sf"/>
</dbReference>
<dbReference type="GO" id="GO:0032259">
    <property type="term" value="P:methylation"/>
    <property type="evidence" value="ECO:0007669"/>
    <property type="project" value="UniProtKB-KW"/>
</dbReference>
<dbReference type="Proteomes" id="UP001165092">
    <property type="component" value="Unassembled WGS sequence"/>
</dbReference>
<gene>
    <name evidence="2" type="ORF">Nans01_35610</name>
</gene>
<comment type="caution">
    <text evidence="2">The sequence shown here is derived from an EMBL/GenBank/DDBJ whole genome shotgun (WGS) entry which is preliminary data.</text>
</comment>
<dbReference type="AlphaFoldDB" id="A0A9W6P7Z9"/>
<dbReference type="PANTHER" id="PTHR42912">
    <property type="entry name" value="METHYLTRANSFERASE"/>
    <property type="match status" value="1"/>
</dbReference>
<keyword evidence="3" id="KW-1185">Reference proteome</keyword>
<evidence type="ECO:0000313" key="3">
    <source>
        <dbReference type="Proteomes" id="UP001165092"/>
    </source>
</evidence>
<dbReference type="Gene3D" id="3.40.50.150">
    <property type="entry name" value="Vaccinia Virus protein VP39"/>
    <property type="match status" value="1"/>
</dbReference>
<organism evidence="2 3">
    <name type="scientific">Nocardiopsis ansamitocini</name>
    <dbReference type="NCBI Taxonomy" id="1670832"/>
    <lineage>
        <taxon>Bacteria</taxon>
        <taxon>Bacillati</taxon>
        <taxon>Actinomycetota</taxon>
        <taxon>Actinomycetes</taxon>
        <taxon>Streptosporangiales</taxon>
        <taxon>Nocardiopsidaceae</taxon>
        <taxon>Nocardiopsis</taxon>
    </lineage>
</organism>
<keyword evidence="2" id="KW-0489">Methyltransferase</keyword>
<feature type="domain" description="Methyltransferase" evidence="1">
    <location>
        <begin position="49"/>
        <end position="140"/>
    </location>
</feature>
<dbReference type="CDD" id="cd02440">
    <property type="entry name" value="AdoMet_MTases"/>
    <property type="match status" value="1"/>
</dbReference>
<protein>
    <submittedName>
        <fullName evidence="2">Methyltransferase type 11</fullName>
    </submittedName>
</protein>
<sequence>MRKALAGAIPSPNIWNSPRLYELENAAVDPHGRIEAAMREVRDWSGAHVLDVGCGTGYHLPRFAATAARVTGVEPHRELAAAASSRVRGLANVTVAHGVAQSLPLPDSSVDVVHARWSYFFGPGCEPGLVELGRVLRRGGTAFVIDNDATRSTFGGWFRRALAGYDPGAVERFWSARGFQRRSLDMGWRFERRADLEAVVRIEFSPEWAEEFIAGHTGLEVDYAVNLWWRGY</sequence>
<evidence type="ECO:0000313" key="2">
    <source>
        <dbReference type="EMBL" id="GLU49210.1"/>
    </source>
</evidence>
<name>A0A9W6P7Z9_9ACTN</name>
<reference evidence="2" key="1">
    <citation type="submission" date="2023-02" db="EMBL/GenBank/DDBJ databases">
        <title>Nocardiopsis ansamitocini NBRC 112285.</title>
        <authorList>
            <person name="Ichikawa N."/>
            <person name="Sato H."/>
            <person name="Tonouchi N."/>
        </authorList>
    </citation>
    <scope>NUCLEOTIDE SEQUENCE</scope>
    <source>
        <strain evidence="2">NBRC 112285</strain>
    </source>
</reference>
<accession>A0A9W6P7Z9</accession>
<dbReference type="GO" id="GO:0008168">
    <property type="term" value="F:methyltransferase activity"/>
    <property type="evidence" value="ECO:0007669"/>
    <property type="project" value="UniProtKB-KW"/>
</dbReference>
<dbReference type="EMBL" id="BSQG01000006">
    <property type="protein sequence ID" value="GLU49210.1"/>
    <property type="molecule type" value="Genomic_DNA"/>
</dbReference>